<feature type="domain" description="Glycosyltransferase subfamily 4-like N-terminal" evidence="1">
    <location>
        <begin position="17"/>
        <end position="160"/>
    </location>
</feature>
<feature type="non-terminal residue" evidence="2">
    <location>
        <position position="161"/>
    </location>
</feature>
<gene>
    <name evidence="2" type="ORF">CCR87_11515</name>
</gene>
<evidence type="ECO:0000313" key="2">
    <source>
        <dbReference type="EMBL" id="MBK5927946.1"/>
    </source>
</evidence>
<reference evidence="2" key="1">
    <citation type="submission" date="2017-05" db="EMBL/GenBank/DDBJ databases">
        <authorList>
            <person name="Imhoff J.F."/>
            <person name="Rahn T."/>
            <person name="Kuenzel S."/>
            <person name="Neulinger S.C."/>
        </authorList>
    </citation>
    <scope>NUCLEOTIDE SEQUENCE</scope>
    <source>
        <strain evidence="2">LMG 28126</strain>
    </source>
</reference>
<dbReference type="AlphaFoldDB" id="A0A934WJE0"/>
<comment type="caution">
    <text evidence="2">The sequence shown here is derived from an EMBL/GenBank/DDBJ whole genome shotgun (WGS) entry which is preliminary data.</text>
</comment>
<dbReference type="PANTHER" id="PTHR45947">
    <property type="entry name" value="SULFOQUINOVOSYL TRANSFERASE SQD2"/>
    <property type="match status" value="1"/>
</dbReference>
<evidence type="ECO:0000259" key="1">
    <source>
        <dbReference type="Pfam" id="PF13439"/>
    </source>
</evidence>
<accession>A0A934WJE0</accession>
<evidence type="ECO:0000313" key="3">
    <source>
        <dbReference type="Proteomes" id="UP000706333"/>
    </source>
</evidence>
<dbReference type="PANTHER" id="PTHR45947:SF3">
    <property type="entry name" value="SULFOQUINOVOSYL TRANSFERASE SQD2"/>
    <property type="match status" value="1"/>
</dbReference>
<protein>
    <recommendedName>
        <fullName evidence="1">Glycosyltransferase subfamily 4-like N-terminal domain-containing protein</fullName>
    </recommendedName>
</protein>
<keyword evidence="3" id="KW-1185">Reference proteome</keyword>
<name>A0A934WJE0_9RHOB</name>
<dbReference type="InterPro" id="IPR028098">
    <property type="entry name" value="Glyco_trans_4-like_N"/>
</dbReference>
<proteinExistence type="predicted"/>
<dbReference type="InterPro" id="IPR050194">
    <property type="entry name" value="Glycosyltransferase_grp1"/>
</dbReference>
<sequence>MLPRRILIVTDAWAPQVNGVVRTYEAISAVLVRRGCTVRVIGPGAFASVALPSYPEIALALAPYRRLCAMIAAFEPEAIHIAVEGPLGWAARRWCLRHGRAFSTAFHTNFPAYAAQRVPGPLRRPVAAATLAALRRFHGAARLTYVATPSIEGALRGWGVG</sequence>
<dbReference type="Pfam" id="PF13439">
    <property type="entry name" value="Glyco_transf_4"/>
    <property type="match status" value="1"/>
</dbReference>
<dbReference type="EMBL" id="NHSD01000281">
    <property type="protein sequence ID" value="MBK5927946.1"/>
    <property type="molecule type" value="Genomic_DNA"/>
</dbReference>
<dbReference type="GO" id="GO:0016757">
    <property type="term" value="F:glycosyltransferase activity"/>
    <property type="evidence" value="ECO:0007669"/>
    <property type="project" value="UniProtKB-ARBA"/>
</dbReference>
<dbReference type="Gene3D" id="3.40.50.2000">
    <property type="entry name" value="Glycogen Phosphorylase B"/>
    <property type="match status" value="1"/>
</dbReference>
<dbReference type="Proteomes" id="UP000706333">
    <property type="component" value="Unassembled WGS sequence"/>
</dbReference>
<dbReference type="SUPFAM" id="SSF53756">
    <property type="entry name" value="UDP-Glycosyltransferase/glycogen phosphorylase"/>
    <property type="match status" value="1"/>
</dbReference>
<organism evidence="2 3">
    <name type="scientific">Rhodobaculum claviforme</name>
    <dbReference type="NCBI Taxonomy" id="1549854"/>
    <lineage>
        <taxon>Bacteria</taxon>
        <taxon>Pseudomonadati</taxon>
        <taxon>Pseudomonadota</taxon>
        <taxon>Alphaproteobacteria</taxon>
        <taxon>Rhodobacterales</taxon>
        <taxon>Paracoccaceae</taxon>
        <taxon>Rhodobaculum</taxon>
    </lineage>
</organism>
<reference evidence="2" key="2">
    <citation type="journal article" date="2020" name="Microorganisms">
        <title>Osmotic Adaptation and Compatible Solute Biosynthesis of Phototrophic Bacteria as Revealed from Genome Analyses.</title>
        <authorList>
            <person name="Imhoff J.F."/>
            <person name="Rahn T."/>
            <person name="Kunzel S."/>
            <person name="Keller A."/>
            <person name="Neulinger S.C."/>
        </authorList>
    </citation>
    <scope>NUCLEOTIDE SEQUENCE</scope>
    <source>
        <strain evidence="2">LMG 28126</strain>
    </source>
</reference>